<dbReference type="NCBIfam" id="NF033788">
    <property type="entry name" value="HTH_metalloreg"/>
    <property type="match status" value="1"/>
</dbReference>
<gene>
    <name evidence="5" type="ORF">GCM10017781_38120</name>
</gene>
<dbReference type="EMBL" id="BNAJ01000012">
    <property type="protein sequence ID" value="GHF58228.1"/>
    <property type="molecule type" value="Genomic_DNA"/>
</dbReference>
<evidence type="ECO:0000259" key="4">
    <source>
        <dbReference type="PROSITE" id="PS50987"/>
    </source>
</evidence>
<keyword evidence="2" id="KW-0238">DNA-binding</keyword>
<name>A0ABQ3JV96_9DEIO</name>
<dbReference type="InterPro" id="IPR001845">
    <property type="entry name" value="HTH_ArsR_DNA-bd_dom"/>
</dbReference>
<comment type="caution">
    <text evidence="5">The sequence shown here is derived from an EMBL/GenBank/DDBJ whole genome shotgun (WGS) entry which is preliminary data.</text>
</comment>
<sequence>MVGMRVHAVPFPPDIGDLTSVTQLFQALGDPTRVLLLLALQQGEQAVSDLVTQLAQPQSTVSRHLGVLRHAQLVQTRRDGTRVLYRLADSHLGDLLIQAFSHAEHRRLGLADHHLTDRLSGGVH</sequence>
<dbReference type="Pfam" id="PF01022">
    <property type="entry name" value="HTH_5"/>
    <property type="match status" value="1"/>
</dbReference>
<evidence type="ECO:0000313" key="6">
    <source>
        <dbReference type="Proteomes" id="UP000619376"/>
    </source>
</evidence>
<keyword evidence="6" id="KW-1185">Reference proteome</keyword>
<dbReference type="CDD" id="cd00090">
    <property type="entry name" value="HTH_ARSR"/>
    <property type="match status" value="1"/>
</dbReference>
<dbReference type="SUPFAM" id="SSF46785">
    <property type="entry name" value="Winged helix' DNA-binding domain"/>
    <property type="match status" value="1"/>
</dbReference>
<dbReference type="PRINTS" id="PR00778">
    <property type="entry name" value="HTHARSR"/>
</dbReference>
<proteinExistence type="predicted"/>
<reference evidence="6" key="1">
    <citation type="journal article" date="2019" name="Int. J. Syst. Evol. Microbiol.">
        <title>The Global Catalogue of Microorganisms (GCM) 10K type strain sequencing project: providing services to taxonomists for standard genome sequencing and annotation.</title>
        <authorList>
            <consortium name="The Broad Institute Genomics Platform"/>
            <consortium name="The Broad Institute Genome Sequencing Center for Infectious Disease"/>
            <person name="Wu L."/>
            <person name="Ma J."/>
        </authorList>
    </citation>
    <scope>NUCLEOTIDE SEQUENCE [LARGE SCALE GENOMIC DNA]</scope>
    <source>
        <strain evidence="6">CGMCC 1.18437</strain>
    </source>
</reference>
<dbReference type="PANTHER" id="PTHR43132">
    <property type="entry name" value="ARSENICAL RESISTANCE OPERON REPRESSOR ARSR-RELATED"/>
    <property type="match status" value="1"/>
</dbReference>
<keyword evidence="3" id="KW-0804">Transcription</keyword>
<protein>
    <submittedName>
        <fullName evidence="5">Transcriptional regulator</fullName>
    </submittedName>
</protein>
<dbReference type="SMART" id="SM00418">
    <property type="entry name" value="HTH_ARSR"/>
    <property type="match status" value="1"/>
</dbReference>
<dbReference type="InterPro" id="IPR036388">
    <property type="entry name" value="WH-like_DNA-bd_sf"/>
</dbReference>
<dbReference type="InterPro" id="IPR051011">
    <property type="entry name" value="Metal_resp_trans_reg"/>
</dbReference>
<dbReference type="InterPro" id="IPR011991">
    <property type="entry name" value="ArsR-like_HTH"/>
</dbReference>
<feature type="domain" description="HTH arsR-type" evidence="4">
    <location>
        <begin position="13"/>
        <end position="107"/>
    </location>
</feature>
<dbReference type="Gene3D" id="1.10.10.10">
    <property type="entry name" value="Winged helix-like DNA-binding domain superfamily/Winged helix DNA-binding domain"/>
    <property type="match status" value="1"/>
</dbReference>
<dbReference type="PANTHER" id="PTHR43132:SF6">
    <property type="entry name" value="HTH-TYPE TRANSCRIPTIONAL REPRESSOR CZRA"/>
    <property type="match status" value="1"/>
</dbReference>
<evidence type="ECO:0000256" key="2">
    <source>
        <dbReference type="ARBA" id="ARBA00023125"/>
    </source>
</evidence>
<dbReference type="Proteomes" id="UP000619376">
    <property type="component" value="Unassembled WGS sequence"/>
</dbReference>
<keyword evidence="1" id="KW-0805">Transcription regulation</keyword>
<dbReference type="InterPro" id="IPR036390">
    <property type="entry name" value="WH_DNA-bd_sf"/>
</dbReference>
<evidence type="ECO:0000256" key="3">
    <source>
        <dbReference type="ARBA" id="ARBA00023163"/>
    </source>
</evidence>
<dbReference type="PROSITE" id="PS50987">
    <property type="entry name" value="HTH_ARSR_2"/>
    <property type="match status" value="1"/>
</dbReference>
<organism evidence="5 6">
    <name type="scientific">Deinococcus metalli</name>
    <dbReference type="NCBI Taxonomy" id="1141878"/>
    <lineage>
        <taxon>Bacteria</taxon>
        <taxon>Thermotogati</taxon>
        <taxon>Deinococcota</taxon>
        <taxon>Deinococci</taxon>
        <taxon>Deinococcales</taxon>
        <taxon>Deinococcaceae</taxon>
        <taxon>Deinococcus</taxon>
    </lineage>
</organism>
<evidence type="ECO:0000256" key="1">
    <source>
        <dbReference type="ARBA" id="ARBA00023015"/>
    </source>
</evidence>
<evidence type="ECO:0000313" key="5">
    <source>
        <dbReference type="EMBL" id="GHF58228.1"/>
    </source>
</evidence>
<accession>A0ABQ3JV96</accession>